<keyword evidence="1" id="KW-0472">Membrane</keyword>
<accession>A0A4T0E672</accession>
<reference evidence="3 4" key="1">
    <citation type="submission" date="2018-10" db="EMBL/GenBank/DDBJ databases">
        <title>Fifty Aureobasidium pullulans genomes reveal a recombining polyextremotolerant generalist.</title>
        <authorList>
            <person name="Gostincar C."/>
            <person name="Turk M."/>
            <person name="Zajc J."/>
            <person name="Gunde-Cimerman N."/>
        </authorList>
    </citation>
    <scope>NUCLEOTIDE SEQUENCE [LARGE SCALE GENOMIC DNA]</scope>
    <source>
        <strain evidence="3 4">EXF-11013</strain>
    </source>
</reference>
<dbReference type="AlphaFoldDB" id="A0A4T0E672"/>
<evidence type="ECO:0000313" key="3">
    <source>
        <dbReference type="EMBL" id="THW43615.1"/>
    </source>
</evidence>
<proteinExistence type="predicted"/>
<sequence length="239" mass="25620">MAFSWLSFTLILLLIALIPDQTLALPQPESQHLEPPQLEPRGGGWTNAYWVSQQDLTAATQAQCPAWAPINCNAIQEPDYIMMFTLSFRNSCCTPSTYCARASDNTIGCCPWGQTCNPSIAGGGAGGYTQQTSWVQPTTTWQQQPSTVYVTQGHATTTVVYAAGQGQQTTVYAGQGQDQQYCSTLYAHGGNLPTTEVGTCGTILIANRAGRSREMGRMVLVSAGLMTVGGIILGVRGWV</sequence>
<gene>
    <name evidence="3" type="ORF">D6D22_04381</name>
</gene>
<keyword evidence="2" id="KW-0732">Signal</keyword>
<evidence type="ECO:0000256" key="2">
    <source>
        <dbReference type="SAM" id="SignalP"/>
    </source>
</evidence>
<organism evidence="3 4">
    <name type="scientific">Aureobasidium pullulans</name>
    <name type="common">Black yeast</name>
    <name type="synonym">Pullularia pullulans</name>
    <dbReference type="NCBI Taxonomy" id="5580"/>
    <lineage>
        <taxon>Eukaryota</taxon>
        <taxon>Fungi</taxon>
        <taxon>Dikarya</taxon>
        <taxon>Ascomycota</taxon>
        <taxon>Pezizomycotina</taxon>
        <taxon>Dothideomycetes</taxon>
        <taxon>Dothideomycetidae</taxon>
        <taxon>Dothideales</taxon>
        <taxon>Saccotheciaceae</taxon>
        <taxon>Aureobasidium</taxon>
    </lineage>
</organism>
<feature type="chain" id="PRO_5043198355" evidence="2">
    <location>
        <begin position="25"/>
        <end position="239"/>
    </location>
</feature>
<keyword evidence="1" id="KW-1133">Transmembrane helix</keyword>
<keyword evidence="1" id="KW-0812">Transmembrane</keyword>
<dbReference type="EMBL" id="QZAL01000049">
    <property type="protein sequence ID" value="THW43615.1"/>
    <property type="molecule type" value="Genomic_DNA"/>
</dbReference>
<protein>
    <submittedName>
        <fullName evidence="3">Uncharacterized protein</fullName>
    </submittedName>
</protein>
<evidence type="ECO:0000256" key="1">
    <source>
        <dbReference type="SAM" id="Phobius"/>
    </source>
</evidence>
<evidence type="ECO:0000313" key="4">
    <source>
        <dbReference type="Proteomes" id="UP000310687"/>
    </source>
</evidence>
<feature type="transmembrane region" description="Helical" evidence="1">
    <location>
        <begin position="215"/>
        <end position="235"/>
    </location>
</feature>
<dbReference type="Proteomes" id="UP000310687">
    <property type="component" value="Unassembled WGS sequence"/>
</dbReference>
<comment type="caution">
    <text evidence="3">The sequence shown here is derived from an EMBL/GenBank/DDBJ whole genome shotgun (WGS) entry which is preliminary data.</text>
</comment>
<name>A0A4T0E672_AURPU</name>
<feature type="signal peptide" evidence="2">
    <location>
        <begin position="1"/>
        <end position="24"/>
    </location>
</feature>